<dbReference type="AlphaFoldDB" id="A0A9P6H6T5"/>
<accession>A0A9P6H6T5</accession>
<evidence type="ECO:0000313" key="3">
    <source>
        <dbReference type="Proteomes" id="UP000736335"/>
    </source>
</evidence>
<dbReference type="PANTHER" id="PTHR47691:SF3">
    <property type="entry name" value="HTH-TYPE TRANSCRIPTIONAL REGULATOR RV0890C-RELATED"/>
    <property type="match status" value="1"/>
</dbReference>
<evidence type="ECO:0000313" key="2">
    <source>
        <dbReference type="EMBL" id="KAF9780524.1"/>
    </source>
</evidence>
<protein>
    <submittedName>
        <fullName evidence="2">Uncharacterized protein</fullName>
    </submittedName>
</protein>
<sequence>MVSDVRCDISKTNAIVSAGATNTHTALANMHNVILQGVANTEVIISKLQNNVSGAPGTVSSVQGPLVENKEERDSSAQTSILGESPPPPPRACFGRDELIEKIVGFAESLTPTALIGPGGIGKTSIATTILHHERIKERFGQNRRFIRCDQFPASLTHFLRRLSEVTGADVQNPEDLASLRPHLSASGEMFVVLDNAESILDPRGADAQEIYKVAKELSCFPNISLCITSRISTIPPDCETLEIPTLSMEAARNTFYRICKYERSDLIDRILTQLDFHPLSVTLLATVALHNKWSPDRLVGEWERRRIDVLQTEHNESLAATIELSLAAPMFQDLGPDARGLLGMIAFFPQGVDEKNLDWLFPTISNRAVIFDRFCILSLTHRVNGFLTMLAPLRDYLSPRDPRASPLLCTTKQRYFTRMSVDLDNPTTPGFKEAQWITSEDVNVEHLLDVFTTVDTSSEDVWKACADFIRHIFWHKKRPIVLRPNIERLPDSHPWKPECLLELSQLFRSLGDTANNKEVLTRTLTLWRGREDGYRIAQALVFLAYTNRTLNCLKEAISQAEEALEVCERLEVVTMKPHVLRCLAWMLRDDDQLDAAEAVTQRAVDAFRDRGEQYGVCQSYRTLAGICLHKGKVEEAVDYFNSALEIASATQCNRELFWNHYCLAELFFDQERFDEAHAHAELAKSHSGDDSFTLGRGMQLQATFLHKRQRLEEADAEVSKAIEVFERIGNKTEVEKCRNLLRDIRKDLNERVDITLESGGDGRARE</sequence>
<dbReference type="SUPFAM" id="SSF48452">
    <property type="entry name" value="TPR-like"/>
    <property type="match status" value="1"/>
</dbReference>
<dbReference type="SUPFAM" id="SSF52540">
    <property type="entry name" value="P-loop containing nucleoside triphosphate hydrolases"/>
    <property type="match status" value="1"/>
</dbReference>
<dbReference type="OrthoDB" id="1534087at2759"/>
<evidence type="ECO:0000256" key="1">
    <source>
        <dbReference type="SAM" id="MobiDB-lite"/>
    </source>
</evidence>
<dbReference type="Proteomes" id="UP000736335">
    <property type="component" value="Unassembled WGS sequence"/>
</dbReference>
<organism evidence="2 3">
    <name type="scientific">Thelephora terrestris</name>
    <dbReference type="NCBI Taxonomy" id="56493"/>
    <lineage>
        <taxon>Eukaryota</taxon>
        <taxon>Fungi</taxon>
        <taxon>Dikarya</taxon>
        <taxon>Basidiomycota</taxon>
        <taxon>Agaricomycotina</taxon>
        <taxon>Agaricomycetes</taxon>
        <taxon>Thelephorales</taxon>
        <taxon>Thelephoraceae</taxon>
        <taxon>Thelephora</taxon>
    </lineage>
</organism>
<dbReference type="InterPro" id="IPR011990">
    <property type="entry name" value="TPR-like_helical_dom_sf"/>
</dbReference>
<name>A0A9P6H6T5_9AGAM</name>
<reference evidence="2" key="1">
    <citation type="journal article" date="2020" name="Nat. Commun.">
        <title>Large-scale genome sequencing of mycorrhizal fungi provides insights into the early evolution of symbiotic traits.</title>
        <authorList>
            <person name="Miyauchi S."/>
            <person name="Kiss E."/>
            <person name="Kuo A."/>
            <person name="Drula E."/>
            <person name="Kohler A."/>
            <person name="Sanchez-Garcia M."/>
            <person name="Morin E."/>
            <person name="Andreopoulos B."/>
            <person name="Barry K.W."/>
            <person name="Bonito G."/>
            <person name="Buee M."/>
            <person name="Carver A."/>
            <person name="Chen C."/>
            <person name="Cichocki N."/>
            <person name="Clum A."/>
            <person name="Culley D."/>
            <person name="Crous P.W."/>
            <person name="Fauchery L."/>
            <person name="Girlanda M."/>
            <person name="Hayes R.D."/>
            <person name="Keri Z."/>
            <person name="LaButti K."/>
            <person name="Lipzen A."/>
            <person name="Lombard V."/>
            <person name="Magnuson J."/>
            <person name="Maillard F."/>
            <person name="Murat C."/>
            <person name="Nolan M."/>
            <person name="Ohm R.A."/>
            <person name="Pangilinan J."/>
            <person name="Pereira M.F."/>
            <person name="Perotto S."/>
            <person name="Peter M."/>
            <person name="Pfister S."/>
            <person name="Riley R."/>
            <person name="Sitrit Y."/>
            <person name="Stielow J.B."/>
            <person name="Szollosi G."/>
            <person name="Zifcakova L."/>
            <person name="Stursova M."/>
            <person name="Spatafora J.W."/>
            <person name="Tedersoo L."/>
            <person name="Vaario L.M."/>
            <person name="Yamada A."/>
            <person name="Yan M."/>
            <person name="Wang P."/>
            <person name="Xu J."/>
            <person name="Bruns T."/>
            <person name="Baldrian P."/>
            <person name="Vilgalys R."/>
            <person name="Dunand C."/>
            <person name="Henrissat B."/>
            <person name="Grigoriev I.V."/>
            <person name="Hibbett D."/>
            <person name="Nagy L.G."/>
            <person name="Martin F.M."/>
        </authorList>
    </citation>
    <scope>NUCLEOTIDE SEQUENCE</scope>
    <source>
        <strain evidence="2">UH-Tt-Lm1</strain>
    </source>
</reference>
<dbReference type="InterPro" id="IPR019734">
    <property type="entry name" value="TPR_rpt"/>
</dbReference>
<dbReference type="InterPro" id="IPR027417">
    <property type="entry name" value="P-loop_NTPase"/>
</dbReference>
<dbReference type="Gene3D" id="3.40.50.300">
    <property type="entry name" value="P-loop containing nucleotide triphosphate hydrolases"/>
    <property type="match status" value="1"/>
</dbReference>
<proteinExistence type="predicted"/>
<reference evidence="2" key="2">
    <citation type="submission" date="2020-11" db="EMBL/GenBank/DDBJ databases">
        <authorList>
            <consortium name="DOE Joint Genome Institute"/>
            <person name="Kuo A."/>
            <person name="Miyauchi S."/>
            <person name="Kiss E."/>
            <person name="Drula E."/>
            <person name="Kohler A."/>
            <person name="Sanchez-Garcia M."/>
            <person name="Andreopoulos B."/>
            <person name="Barry K.W."/>
            <person name="Bonito G."/>
            <person name="Buee M."/>
            <person name="Carver A."/>
            <person name="Chen C."/>
            <person name="Cichocki N."/>
            <person name="Clum A."/>
            <person name="Culley D."/>
            <person name="Crous P.W."/>
            <person name="Fauchery L."/>
            <person name="Girlanda M."/>
            <person name="Hayes R."/>
            <person name="Keri Z."/>
            <person name="Labutti K."/>
            <person name="Lipzen A."/>
            <person name="Lombard V."/>
            <person name="Magnuson J."/>
            <person name="Maillard F."/>
            <person name="Morin E."/>
            <person name="Murat C."/>
            <person name="Nolan M."/>
            <person name="Ohm R."/>
            <person name="Pangilinan J."/>
            <person name="Pereira M."/>
            <person name="Perotto S."/>
            <person name="Peter M."/>
            <person name="Riley R."/>
            <person name="Sitrit Y."/>
            <person name="Stielow B."/>
            <person name="Szollosi G."/>
            <person name="Zifcakova L."/>
            <person name="Stursova M."/>
            <person name="Spatafora J.W."/>
            <person name="Tedersoo L."/>
            <person name="Vaario L.-M."/>
            <person name="Yamada A."/>
            <person name="Yan M."/>
            <person name="Wang P."/>
            <person name="Xu J."/>
            <person name="Bruns T."/>
            <person name="Baldrian P."/>
            <person name="Vilgalys R."/>
            <person name="Henrissat B."/>
            <person name="Grigoriev I.V."/>
            <person name="Hibbett D."/>
            <person name="Nagy L.G."/>
            <person name="Martin F.M."/>
        </authorList>
    </citation>
    <scope>NUCLEOTIDE SEQUENCE</scope>
    <source>
        <strain evidence="2">UH-Tt-Lm1</strain>
    </source>
</reference>
<dbReference type="EMBL" id="WIUZ02000016">
    <property type="protein sequence ID" value="KAF9780524.1"/>
    <property type="molecule type" value="Genomic_DNA"/>
</dbReference>
<keyword evidence="3" id="KW-1185">Reference proteome</keyword>
<gene>
    <name evidence="2" type="ORF">BJ322DRAFT_297207</name>
</gene>
<feature type="region of interest" description="Disordered" evidence="1">
    <location>
        <begin position="56"/>
        <end position="90"/>
    </location>
</feature>
<dbReference type="Gene3D" id="1.25.40.10">
    <property type="entry name" value="Tetratricopeptide repeat domain"/>
    <property type="match status" value="1"/>
</dbReference>
<dbReference type="SMART" id="SM00028">
    <property type="entry name" value="TPR"/>
    <property type="match status" value="4"/>
</dbReference>
<comment type="caution">
    <text evidence="2">The sequence shown here is derived from an EMBL/GenBank/DDBJ whole genome shotgun (WGS) entry which is preliminary data.</text>
</comment>
<dbReference type="PANTHER" id="PTHR47691">
    <property type="entry name" value="REGULATOR-RELATED"/>
    <property type="match status" value="1"/>
</dbReference>
<dbReference type="Pfam" id="PF13424">
    <property type="entry name" value="TPR_12"/>
    <property type="match status" value="1"/>
</dbReference>